<name>A0A2T6BT88_9FLAO</name>
<dbReference type="Proteomes" id="UP000244090">
    <property type="component" value="Unassembled WGS sequence"/>
</dbReference>
<reference evidence="1 2" key="1">
    <citation type="submission" date="2018-04" db="EMBL/GenBank/DDBJ databases">
        <title>Genomic Encyclopedia of Archaeal and Bacterial Type Strains, Phase II (KMG-II): from individual species to whole genera.</title>
        <authorList>
            <person name="Goeker M."/>
        </authorList>
    </citation>
    <scope>NUCLEOTIDE SEQUENCE [LARGE SCALE GENOMIC DNA]</scope>
    <source>
        <strain evidence="1 2">DSM 25731</strain>
    </source>
</reference>
<proteinExistence type="predicted"/>
<protein>
    <submittedName>
        <fullName evidence="1">Uncharacterized protein</fullName>
    </submittedName>
</protein>
<evidence type="ECO:0000313" key="2">
    <source>
        <dbReference type="Proteomes" id="UP000244090"/>
    </source>
</evidence>
<gene>
    <name evidence="1" type="ORF">C8N46_110111</name>
</gene>
<keyword evidence="2" id="KW-1185">Reference proteome</keyword>
<comment type="caution">
    <text evidence="1">The sequence shown here is derived from an EMBL/GenBank/DDBJ whole genome shotgun (WGS) entry which is preliminary data.</text>
</comment>
<dbReference type="AlphaFoldDB" id="A0A2T6BT88"/>
<sequence>MVSEIFNEKPLLHCGKEEATLDDLKIIYITKMKRKKFILVA</sequence>
<evidence type="ECO:0000313" key="1">
    <source>
        <dbReference type="EMBL" id="PTX59274.1"/>
    </source>
</evidence>
<accession>A0A2T6BT88</accession>
<organism evidence="1 2">
    <name type="scientific">Kordia periserrulae</name>
    <dbReference type="NCBI Taxonomy" id="701523"/>
    <lineage>
        <taxon>Bacteria</taxon>
        <taxon>Pseudomonadati</taxon>
        <taxon>Bacteroidota</taxon>
        <taxon>Flavobacteriia</taxon>
        <taxon>Flavobacteriales</taxon>
        <taxon>Flavobacteriaceae</taxon>
        <taxon>Kordia</taxon>
    </lineage>
</organism>
<dbReference type="EMBL" id="QBKT01000010">
    <property type="protein sequence ID" value="PTX59274.1"/>
    <property type="molecule type" value="Genomic_DNA"/>
</dbReference>